<reference evidence="2" key="1">
    <citation type="submission" date="2016-10" db="EMBL/GenBank/DDBJ databases">
        <authorList>
            <person name="Varghese N."/>
            <person name="Submissions S."/>
        </authorList>
    </citation>
    <scope>NUCLEOTIDE SEQUENCE [LARGE SCALE GENOMIC DNA]</scope>
    <source>
        <strain evidence="2">LMG 26383,CCUG 61248,R- 45681</strain>
    </source>
</reference>
<dbReference type="AlphaFoldDB" id="A0A1H7THZ7"/>
<dbReference type="Proteomes" id="UP000199664">
    <property type="component" value="Unassembled WGS sequence"/>
</dbReference>
<proteinExistence type="predicted"/>
<dbReference type="OrthoDB" id="1030389at2"/>
<sequence length="111" mass="12078">MLPENLTAVVARNESWIGEAATEPYEAGWAKEAIVFVRALKQPKGPLPKARVEISADGMHWCHEGSEFALPASKDAVTFQRLAHFGNFVRVAATLPDGAEITLLVTLHLKA</sequence>
<gene>
    <name evidence="1" type="ORF">SAMN04515666_105479</name>
</gene>
<name>A0A1H7THZ7_9HYPH</name>
<dbReference type="EMBL" id="FOAN01000005">
    <property type="protein sequence ID" value="SEL83437.1"/>
    <property type="molecule type" value="Genomic_DNA"/>
</dbReference>
<evidence type="ECO:0000313" key="1">
    <source>
        <dbReference type="EMBL" id="SEL83437.1"/>
    </source>
</evidence>
<dbReference type="STRING" id="1036779.SAMN04515666_105479"/>
<protein>
    <submittedName>
        <fullName evidence="1">Uncharacterized protein</fullName>
    </submittedName>
</protein>
<dbReference type="RefSeq" id="WP_091837043.1">
    <property type="nucleotide sequence ID" value="NZ_FOAN01000005.1"/>
</dbReference>
<organism evidence="1 2">
    <name type="scientific">Bosea lupini</name>
    <dbReference type="NCBI Taxonomy" id="1036779"/>
    <lineage>
        <taxon>Bacteria</taxon>
        <taxon>Pseudomonadati</taxon>
        <taxon>Pseudomonadota</taxon>
        <taxon>Alphaproteobacteria</taxon>
        <taxon>Hyphomicrobiales</taxon>
        <taxon>Boseaceae</taxon>
        <taxon>Bosea</taxon>
    </lineage>
</organism>
<accession>A0A1H7THZ7</accession>
<keyword evidence="2" id="KW-1185">Reference proteome</keyword>
<evidence type="ECO:0000313" key="2">
    <source>
        <dbReference type="Proteomes" id="UP000199664"/>
    </source>
</evidence>